<reference evidence="2 3" key="3">
    <citation type="journal article" date="2011" name="Nat. Chem. Biol.">
        <title>Reveromycin A biosynthesis uses RevG and RevJ for stereospecific spiroacetal formation.</title>
        <authorList>
            <person name="Takahashi S."/>
            <person name="Toyoda A."/>
            <person name="Sekiyama Y."/>
            <person name="Takagi H."/>
            <person name="Nogawa T."/>
            <person name="Uramoto M."/>
            <person name="Suzuki R."/>
            <person name="Koshino H."/>
            <person name="Kumano T."/>
            <person name="Panthee S."/>
            <person name="Dairi T."/>
            <person name="Ishikawa J."/>
            <person name="Ikeda H."/>
            <person name="Sakaki Y."/>
            <person name="Osada H."/>
        </authorList>
    </citation>
    <scope>NUCLEOTIDE SEQUENCE [LARGE SCALE GENOMIC DNA]</scope>
    <source>
        <strain evidence="2 3">SN-593</strain>
    </source>
</reference>
<accession>A0A7U3UUE9</accession>
<protein>
    <submittedName>
        <fullName evidence="2">Putative DNA replication protein</fullName>
    </submittedName>
</protein>
<dbReference type="AlphaFoldDB" id="A0A7U3UUE9"/>
<sequence length="223" mass="23892">MTTATREPSTAAGAVNRCAAILAARGIDPDAAPVTALELADARIPPRYRHALADHPRVDAWVAEIARAGRPGPGGAPGIATGPSLLIVGPTGTGKTQQAFGAIRDLLAKGVRLRWEATTAADLYAAQRPQHGSDPERQLWALARCPLLLLHDPGAAKQSPWTEELTYRLVNHRYNQLLPTLVTTNLPVAELRDAVGDRVASRLAEMTDRVILTGHDRRRHTAG</sequence>
<dbReference type="SUPFAM" id="SSF52540">
    <property type="entry name" value="P-loop containing nucleoside triphosphate hydrolases"/>
    <property type="match status" value="1"/>
</dbReference>
<dbReference type="GO" id="GO:0005524">
    <property type="term" value="F:ATP binding"/>
    <property type="evidence" value="ECO:0007669"/>
    <property type="project" value="InterPro"/>
</dbReference>
<evidence type="ECO:0000259" key="1">
    <source>
        <dbReference type="Pfam" id="PF01695"/>
    </source>
</evidence>
<reference evidence="2 3" key="2">
    <citation type="journal article" date="2011" name="J. Antibiot.">
        <title>Furaquinocins I and J: novel polyketide isoprenoid hybrid compounds from Streptomyces reveromyceticus SN-593.</title>
        <authorList>
            <person name="Panthee S."/>
            <person name="Takahashi S."/>
            <person name="Takagi H."/>
            <person name="Nogawa T."/>
            <person name="Oowada E."/>
            <person name="Uramoto M."/>
            <person name="Osada H."/>
        </authorList>
    </citation>
    <scope>NUCLEOTIDE SEQUENCE [LARGE SCALE GENOMIC DNA]</scope>
    <source>
        <strain evidence="2 3">SN-593</strain>
    </source>
</reference>
<proteinExistence type="predicted"/>
<dbReference type="RefSeq" id="WP_202235068.1">
    <property type="nucleotide sequence ID" value="NZ_AP018365.1"/>
</dbReference>
<feature type="domain" description="IstB-like ATP-binding" evidence="1">
    <location>
        <begin position="85"/>
        <end position="211"/>
    </location>
</feature>
<reference evidence="2 3" key="4">
    <citation type="journal article" date="2020" name="Sci. Rep.">
        <title>beta-carboline chemical signals induce reveromycin production through a LuxR family regulator in Streptomyces sp. SN-593.</title>
        <authorList>
            <person name="Panthee S."/>
            <person name="Kito N."/>
            <person name="Hayashi T."/>
            <person name="Shimizu T."/>
            <person name="Ishikawa J."/>
            <person name="Hamamoto H."/>
            <person name="Osada H."/>
            <person name="Takahashi S."/>
        </authorList>
    </citation>
    <scope>NUCLEOTIDE SEQUENCE [LARGE SCALE GENOMIC DNA]</scope>
    <source>
        <strain evidence="2 3">SN-593</strain>
    </source>
</reference>
<dbReference type="Gene3D" id="3.40.50.300">
    <property type="entry name" value="P-loop containing nucleotide triphosphate hydrolases"/>
    <property type="match status" value="1"/>
</dbReference>
<name>A0A7U3UUE9_9ACTN</name>
<evidence type="ECO:0000313" key="2">
    <source>
        <dbReference type="EMBL" id="BBA99022.1"/>
    </source>
</evidence>
<dbReference type="InterPro" id="IPR002611">
    <property type="entry name" value="IstB_ATP-bd"/>
</dbReference>
<organism evidence="2 3">
    <name type="scientific">Actinacidiphila reveromycinica</name>
    <dbReference type="NCBI Taxonomy" id="659352"/>
    <lineage>
        <taxon>Bacteria</taxon>
        <taxon>Bacillati</taxon>
        <taxon>Actinomycetota</taxon>
        <taxon>Actinomycetes</taxon>
        <taxon>Kitasatosporales</taxon>
        <taxon>Streptomycetaceae</taxon>
        <taxon>Actinacidiphila</taxon>
    </lineage>
</organism>
<evidence type="ECO:0000313" key="3">
    <source>
        <dbReference type="Proteomes" id="UP000595703"/>
    </source>
</evidence>
<gene>
    <name evidence="2" type="ORF">RVR_5472</name>
</gene>
<dbReference type="Pfam" id="PF01695">
    <property type="entry name" value="IstB_IS21"/>
    <property type="match status" value="1"/>
</dbReference>
<dbReference type="Proteomes" id="UP000595703">
    <property type="component" value="Chromosome"/>
</dbReference>
<dbReference type="InterPro" id="IPR027417">
    <property type="entry name" value="P-loop_NTPase"/>
</dbReference>
<dbReference type="KEGG" id="arev:RVR_5472"/>
<keyword evidence="3" id="KW-1185">Reference proteome</keyword>
<reference evidence="2 3" key="1">
    <citation type="journal article" date="2010" name="J. Bacteriol.">
        <title>Biochemical characterization of a novel indole prenyltransferase from Streptomyces sp. SN-593.</title>
        <authorList>
            <person name="Takahashi S."/>
            <person name="Takagi H."/>
            <person name="Toyoda A."/>
            <person name="Uramoto M."/>
            <person name="Nogawa T."/>
            <person name="Ueki M."/>
            <person name="Sakaki Y."/>
            <person name="Osada H."/>
        </authorList>
    </citation>
    <scope>NUCLEOTIDE SEQUENCE [LARGE SCALE GENOMIC DNA]</scope>
    <source>
        <strain evidence="2 3">SN-593</strain>
    </source>
</reference>
<dbReference type="EMBL" id="AP018365">
    <property type="protein sequence ID" value="BBA99022.1"/>
    <property type="molecule type" value="Genomic_DNA"/>
</dbReference>